<name>A0A9X0HMU2_SOLP1</name>
<reference evidence="1 2" key="1">
    <citation type="submission" date="2015-11" db="EMBL/GenBank/DDBJ databases">
        <title>Solirubrum puertoriconensis gen. nov. an environmental bacteria isolated in Puerto Rico.</title>
        <authorList>
            <person name="Cuebas-Irizarry M.F."/>
            <person name="Montalvo-Rodriguez R."/>
        </authorList>
    </citation>
    <scope>NUCLEOTIDE SEQUENCE [LARGE SCALE GENOMIC DNA]</scope>
    <source>
        <strain evidence="1 2">MC1A</strain>
    </source>
</reference>
<dbReference type="SUPFAM" id="SSF53474">
    <property type="entry name" value="alpha/beta-Hydrolases"/>
    <property type="match status" value="1"/>
</dbReference>
<protein>
    <recommendedName>
        <fullName evidence="3">Alpha/beta hydrolase</fullName>
    </recommendedName>
</protein>
<organism evidence="1 2">
    <name type="scientific">Solirubrum puertoriconensis</name>
    <dbReference type="NCBI Taxonomy" id="1751427"/>
    <lineage>
        <taxon>Bacteria</taxon>
        <taxon>Pseudomonadati</taxon>
        <taxon>Bacteroidota</taxon>
        <taxon>Cytophagia</taxon>
        <taxon>Cytophagales</taxon>
    </lineage>
</organism>
<gene>
    <name evidence="1" type="ORF">ASU33_11270</name>
</gene>
<dbReference type="EMBL" id="LNAL01000006">
    <property type="protein sequence ID" value="KUG08714.1"/>
    <property type="molecule type" value="Genomic_DNA"/>
</dbReference>
<dbReference type="InterPro" id="IPR029058">
    <property type="entry name" value="AB_hydrolase_fold"/>
</dbReference>
<accession>A0A9X0HMU2</accession>
<evidence type="ECO:0000313" key="1">
    <source>
        <dbReference type="EMBL" id="KUG08714.1"/>
    </source>
</evidence>
<keyword evidence="2" id="KW-1185">Reference proteome</keyword>
<sequence>MARELGFTLFRIPFQDSTLTFLVSGVDLAQKPRKPVVLLCQGGGARPLITTGNSGAAFVGWPFDLKAYQGRYHFVILARPGVPLVAERRRLSQEQEYLETGSDTPPTTYLENDTRGYHVQAARQVLRFLRRQSWVDDRLMAVVGGGQGCHVATRLATADRHVTHLAFYGAIPSGPLPQLVHDLRTAQLQHRLTPTDAQRRIDSVYAAYQSLMELRDPAAVSGAAWRNTVSLVRYPAVDELPKVRVPMLIAYGTAEPSAWLLDQLPLEFARRGQRNLTLRPYPGLDERFLLTGRSPQDPPRWYGNVAWADMMNWLAGANRAPRSRRVAAGLLGQ</sequence>
<comment type="caution">
    <text evidence="1">The sequence shown here is derived from an EMBL/GenBank/DDBJ whole genome shotgun (WGS) entry which is preliminary data.</text>
</comment>
<dbReference type="Proteomes" id="UP000054223">
    <property type="component" value="Unassembled WGS sequence"/>
</dbReference>
<dbReference type="AlphaFoldDB" id="A0A9X0HMU2"/>
<evidence type="ECO:0000313" key="2">
    <source>
        <dbReference type="Proteomes" id="UP000054223"/>
    </source>
</evidence>
<proteinExistence type="predicted"/>
<evidence type="ECO:0008006" key="3">
    <source>
        <dbReference type="Google" id="ProtNLM"/>
    </source>
</evidence>
<dbReference type="Gene3D" id="3.40.50.1820">
    <property type="entry name" value="alpha/beta hydrolase"/>
    <property type="match status" value="1"/>
</dbReference>